<evidence type="ECO:0000313" key="3">
    <source>
        <dbReference type="Proteomes" id="UP000297258"/>
    </source>
</evidence>
<dbReference type="Gene3D" id="3.30.110.170">
    <property type="entry name" value="Protein of unknown function (DUF541), domain 1"/>
    <property type="match status" value="1"/>
</dbReference>
<name>A0A4Y9T1J4_9BURK</name>
<proteinExistence type="predicted"/>
<dbReference type="AlphaFoldDB" id="A0A4Y9T1J4"/>
<dbReference type="EMBL" id="SPUM01000045">
    <property type="protein sequence ID" value="TFW33113.1"/>
    <property type="molecule type" value="Genomic_DNA"/>
</dbReference>
<organism evidence="2 3">
    <name type="scientific">Massilia horti</name>
    <dbReference type="NCBI Taxonomy" id="2562153"/>
    <lineage>
        <taxon>Bacteria</taxon>
        <taxon>Pseudomonadati</taxon>
        <taxon>Pseudomonadota</taxon>
        <taxon>Betaproteobacteria</taxon>
        <taxon>Burkholderiales</taxon>
        <taxon>Oxalobacteraceae</taxon>
        <taxon>Telluria group</taxon>
        <taxon>Massilia</taxon>
    </lineage>
</organism>
<protein>
    <submittedName>
        <fullName evidence="2">DUF541 domain-containing protein</fullName>
    </submittedName>
</protein>
<reference evidence="2 3" key="1">
    <citation type="submission" date="2019-03" db="EMBL/GenBank/DDBJ databases">
        <title>Draft genome of Massilia hortus sp. nov., a novel bacterial species of the Oxalobacteraceae family.</title>
        <authorList>
            <person name="Peta V."/>
            <person name="Raths R."/>
            <person name="Bucking H."/>
        </authorList>
    </citation>
    <scope>NUCLEOTIDE SEQUENCE [LARGE SCALE GENOMIC DNA]</scope>
    <source>
        <strain evidence="2 3">ONC3</strain>
    </source>
</reference>
<dbReference type="RefSeq" id="WP_135189155.1">
    <property type="nucleotide sequence ID" value="NZ_SPUM01000045.1"/>
</dbReference>
<dbReference type="Pfam" id="PF04402">
    <property type="entry name" value="SIMPL"/>
    <property type="match status" value="1"/>
</dbReference>
<feature type="chain" id="PRO_5021441709" evidence="1">
    <location>
        <begin position="21"/>
        <end position="235"/>
    </location>
</feature>
<evidence type="ECO:0000313" key="2">
    <source>
        <dbReference type="EMBL" id="TFW33113.1"/>
    </source>
</evidence>
<dbReference type="Gene3D" id="3.30.70.2970">
    <property type="entry name" value="Protein of unknown function (DUF541), domain 2"/>
    <property type="match status" value="1"/>
</dbReference>
<sequence>MIKKIALLMALALVSTTGSASQLPDYPFIHATGNALIFAMPDIGEIDFEIVATDADPAVARAVVEERVAEVRTLVEEQGLPVDDVAVRDVRQELHKSDSPTPLYDVKCVVHLNVRDLSKWRAIAGGLVGKPNLGGFSTAFDSSERDKIEADLITQAIRDARRKGQVMAEGFGRKLGPVAGVTPGQLKNLGSVMGLVREDFTYQRSASAQQVDLKAIFEIQAMKLRQSVDVLFRFK</sequence>
<keyword evidence="1" id="KW-0732">Signal</keyword>
<comment type="caution">
    <text evidence="2">The sequence shown here is derived from an EMBL/GenBank/DDBJ whole genome shotgun (WGS) entry which is preliminary data.</text>
</comment>
<dbReference type="GO" id="GO:0006974">
    <property type="term" value="P:DNA damage response"/>
    <property type="evidence" value="ECO:0007669"/>
    <property type="project" value="TreeGrafter"/>
</dbReference>
<gene>
    <name evidence="2" type="ORF">E4O92_07570</name>
</gene>
<feature type="signal peptide" evidence="1">
    <location>
        <begin position="1"/>
        <end position="20"/>
    </location>
</feature>
<accession>A0A4Y9T1J4</accession>
<dbReference type="PANTHER" id="PTHR34387">
    <property type="entry name" value="SLR1258 PROTEIN"/>
    <property type="match status" value="1"/>
</dbReference>
<dbReference type="InterPro" id="IPR052022">
    <property type="entry name" value="26kDa_periplasmic_antigen"/>
</dbReference>
<dbReference type="PANTHER" id="PTHR34387:SF1">
    <property type="entry name" value="PERIPLASMIC IMMUNOGENIC PROTEIN"/>
    <property type="match status" value="1"/>
</dbReference>
<dbReference type="Proteomes" id="UP000297258">
    <property type="component" value="Unassembled WGS sequence"/>
</dbReference>
<evidence type="ECO:0000256" key="1">
    <source>
        <dbReference type="SAM" id="SignalP"/>
    </source>
</evidence>
<dbReference type="InterPro" id="IPR007497">
    <property type="entry name" value="SIMPL/DUF541"/>
</dbReference>
<dbReference type="OrthoDB" id="8701624at2"/>
<keyword evidence="3" id="KW-1185">Reference proteome</keyword>